<evidence type="ECO:0000313" key="1">
    <source>
        <dbReference type="EMBL" id="KAJ7992981.1"/>
    </source>
</evidence>
<accession>A0ACC2FNQ6</accession>
<proteinExistence type="predicted"/>
<comment type="caution">
    <text evidence="1">The sequence shown here is derived from an EMBL/GenBank/DDBJ whole genome shotgun (WGS) entry which is preliminary data.</text>
</comment>
<protein>
    <submittedName>
        <fullName evidence="1">Uncharacterized protein</fullName>
    </submittedName>
</protein>
<organism evidence="1 2">
    <name type="scientific">Dallia pectoralis</name>
    <name type="common">Alaska blackfish</name>
    <dbReference type="NCBI Taxonomy" id="75939"/>
    <lineage>
        <taxon>Eukaryota</taxon>
        <taxon>Metazoa</taxon>
        <taxon>Chordata</taxon>
        <taxon>Craniata</taxon>
        <taxon>Vertebrata</taxon>
        <taxon>Euteleostomi</taxon>
        <taxon>Actinopterygii</taxon>
        <taxon>Neopterygii</taxon>
        <taxon>Teleostei</taxon>
        <taxon>Protacanthopterygii</taxon>
        <taxon>Esociformes</taxon>
        <taxon>Umbridae</taxon>
        <taxon>Dallia</taxon>
    </lineage>
</organism>
<dbReference type="EMBL" id="CM055751">
    <property type="protein sequence ID" value="KAJ7992981.1"/>
    <property type="molecule type" value="Genomic_DNA"/>
</dbReference>
<gene>
    <name evidence="1" type="ORF">DPEC_G00267710</name>
</gene>
<sequence length="326" mass="35441">MNWLRNYPKQNYHRTPHQVMTSAVGKNATGLVAATFTPLTSKGEINLAEIGPYVDYLLEQQGVKSIFVNGTTGEGMSLTVEERKLLAAEWCNKAKYKMDNVIVHVGCLSLKDSQELARHAGEIGADGIAVISPSFFKPATADALKQFLQEVAAVAPAVPFYYYHIPAVTGVHLQSRDVLEGIEALIPSFRGLKFSGSDLMDFGQCVSYSPPHWSLLYGMDEQLIGALAMGANGAVGSTYNYLGSRVNKLMSAFNEGDLPMARTIQFQVQDILCYAMDLGFDLAVNKQLMSVVSGLVLGPPRLPLLLCPLPKANSIAQRLQQVLGVQ</sequence>
<name>A0ACC2FNQ6_DALPE</name>
<keyword evidence="2" id="KW-1185">Reference proteome</keyword>
<reference evidence="1" key="1">
    <citation type="submission" date="2021-05" db="EMBL/GenBank/DDBJ databases">
        <authorList>
            <person name="Pan Q."/>
            <person name="Jouanno E."/>
            <person name="Zahm M."/>
            <person name="Klopp C."/>
            <person name="Cabau C."/>
            <person name="Louis A."/>
            <person name="Berthelot C."/>
            <person name="Parey E."/>
            <person name="Roest Crollius H."/>
            <person name="Montfort J."/>
            <person name="Robinson-Rechavi M."/>
            <person name="Bouchez O."/>
            <person name="Lampietro C."/>
            <person name="Lopez Roques C."/>
            <person name="Donnadieu C."/>
            <person name="Postlethwait J."/>
            <person name="Bobe J."/>
            <person name="Dillon D."/>
            <person name="Chandos A."/>
            <person name="von Hippel F."/>
            <person name="Guiguen Y."/>
        </authorList>
    </citation>
    <scope>NUCLEOTIDE SEQUENCE</scope>
    <source>
        <strain evidence="1">YG-Jan2019</strain>
    </source>
</reference>
<dbReference type="Proteomes" id="UP001157502">
    <property type="component" value="Chromosome 24"/>
</dbReference>
<evidence type="ECO:0000313" key="2">
    <source>
        <dbReference type="Proteomes" id="UP001157502"/>
    </source>
</evidence>